<dbReference type="GO" id="GO:0003677">
    <property type="term" value="F:DNA binding"/>
    <property type="evidence" value="ECO:0007669"/>
    <property type="project" value="UniProtKB-KW"/>
</dbReference>
<keyword evidence="4" id="KW-1185">Reference proteome</keyword>
<feature type="domain" description="HTH marR-type" evidence="2">
    <location>
        <begin position="42"/>
        <end position="174"/>
    </location>
</feature>
<dbReference type="Proteomes" id="UP000184485">
    <property type="component" value="Unassembled WGS sequence"/>
</dbReference>
<dbReference type="PROSITE" id="PS50995">
    <property type="entry name" value="HTH_MARR_2"/>
    <property type="match status" value="1"/>
</dbReference>
<keyword evidence="3" id="KW-0238">DNA-binding</keyword>
<dbReference type="AlphaFoldDB" id="A0A1M4XC35"/>
<evidence type="ECO:0000313" key="3">
    <source>
        <dbReference type="EMBL" id="SHE90752.1"/>
    </source>
</evidence>
<dbReference type="InterPro" id="IPR036388">
    <property type="entry name" value="WH-like_DNA-bd_sf"/>
</dbReference>
<dbReference type="GO" id="GO:0003700">
    <property type="term" value="F:DNA-binding transcription factor activity"/>
    <property type="evidence" value="ECO:0007669"/>
    <property type="project" value="InterPro"/>
</dbReference>
<dbReference type="Gene3D" id="1.10.10.10">
    <property type="entry name" value="Winged helix-like DNA-binding domain superfamily/Winged helix DNA-binding domain"/>
    <property type="match status" value="1"/>
</dbReference>
<dbReference type="GO" id="GO:0006950">
    <property type="term" value="P:response to stress"/>
    <property type="evidence" value="ECO:0007669"/>
    <property type="project" value="TreeGrafter"/>
</dbReference>
<dbReference type="RefSeq" id="WP_073051801.1">
    <property type="nucleotide sequence ID" value="NZ_FQUP01000001.1"/>
</dbReference>
<dbReference type="EMBL" id="FQUP01000001">
    <property type="protein sequence ID" value="SHE90752.1"/>
    <property type="molecule type" value="Genomic_DNA"/>
</dbReference>
<dbReference type="PANTHER" id="PTHR33164:SF95">
    <property type="entry name" value="TRANSCRIPTIONAL REGULATOR"/>
    <property type="match status" value="1"/>
</dbReference>
<evidence type="ECO:0000256" key="1">
    <source>
        <dbReference type="SAM" id="MobiDB-lite"/>
    </source>
</evidence>
<dbReference type="InterPro" id="IPR036390">
    <property type="entry name" value="WH_DNA-bd_sf"/>
</dbReference>
<dbReference type="PRINTS" id="PR00598">
    <property type="entry name" value="HTHMARR"/>
</dbReference>
<dbReference type="SUPFAM" id="SSF46785">
    <property type="entry name" value="Winged helix' DNA-binding domain"/>
    <property type="match status" value="1"/>
</dbReference>
<proteinExistence type="predicted"/>
<sequence length="181" mass="20023">MASDDEADGGMLSLDGEPMQTRSAAAKATHRDLFDSTGYELAVHPAHIIRRAHQRATMRFQEVLGEHDLTPTQMAALATIMKHGEVSQNQLGRLTAMDPSTISIVIRKLSKHGFVERYASPDDQRLSMIRLSEKGVEYTLPLLAKSVEVGRRVLAPLKPSERALFMEMLSRIADADDQPDA</sequence>
<evidence type="ECO:0000259" key="2">
    <source>
        <dbReference type="PROSITE" id="PS50995"/>
    </source>
</evidence>
<accession>A0A1M4XC35</accession>
<reference evidence="3 4" key="1">
    <citation type="submission" date="2016-11" db="EMBL/GenBank/DDBJ databases">
        <authorList>
            <person name="Jaros S."/>
            <person name="Januszkiewicz K."/>
            <person name="Wedrychowicz H."/>
        </authorList>
    </citation>
    <scope>NUCLEOTIDE SEQUENCE [LARGE SCALE GENOMIC DNA]</scope>
    <source>
        <strain evidence="3 4">DSM 19436</strain>
    </source>
</reference>
<dbReference type="STRING" id="1122133.SAMN02745157_1206"/>
<dbReference type="SMART" id="SM00347">
    <property type="entry name" value="HTH_MARR"/>
    <property type="match status" value="1"/>
</dbReference>
<dbReference type="InterPro" id="IPR000835">
    <property type="entry name" value="HTH_MarR-typ"/>
</dbReference>
<dbReference type="InterPro" id="IPR039422">
    <property type="entry name" value="MarR/SlyA-like"/>
</dbReference>
<feature type="region of interest" description="Disordered" evidence="1">
    <location>
        <begin position="1"/>
        <end position="28"/>
    </location>
</feature>
<protein>
    <submittedName>
        <fullName evidence="3">DNA-binding transcriptional regulator, MarR family</fullName>
    </submittedName>
</protein>
<gene>
    <name evidence="3" type="ORF">SAMN02745157_1206</name>
</gene>
<evidence type="ECO:0000313" key="4">
    <source>
        <dbReference type="Proteomes" id="UP000184485"/>
    </source>
</evidence>
<dbReference type="PANTHER" id="PTHR33164">
    <property type="entry name" value="TRANSCRIPTIONAL REGULATOR, MARR FAMILY"/>
    <property type="match status" value="1"/>
</dbReference>
<organism evidence="3 4">
    <name type="scientific">Kaistia soli DSM 19436</name>
    <dbReference type="NCBI Taxonomy" id="1122133"/>
    <lineage>
        <taxon>Bacteria</taxon>
        <taxon>Pseudomonadati</taxon>
        <taxon>Pseudomonadota</taxon>
        <taxon>Alphaproteobacteria</taxon>
        <taxon>Hyphomicrobiales</taxon>
        <taxon>Kaistiaceae</taxon>
        <taxon>Kaistia</taxon>
    </lineage>
</organism>
<dbReference type="Pfam" id="PF01047">
    <property type="entry name" value="MarR"/>
    <property type="match status" value="1"/>
</dbReference>
<name>A0A1M4XC35_9HYPH</name>